<dbReference type="EMBL" id="BDGG01000001">
    <property type="protein sequence ID" value="GAU90058.1"/>
    <property type="molecule type" value="Genomic_DNA"/>
</dbReference>
<gene>
    <name evidence="1" type="primary">RvY_02532-1</name>
    <name evidence="1" type="synonym">RvY_02532.1</name>
    <name evidence="1" type="ORF">RvY_02532</name>
</gene>
<evidence type="ECO:0000313" key="1">
    <source>
        <dbReference type="EMBL" id="GAU90058.1"/>
    </source>
</evidence>
<dbReference type="Proteomes" id="UP000186922">
    <property type="component" value="Unassembled WGS sequence"/>
</dbReference>
<reference evidence="1 2" key="1">
    <citation type="journal article" date="2016" name="Nat. Commun.">
        <title>Extremotolerant tardigrade genome and improved radiotolerance of human cultured cells by tardigrade-unique protein.</title>
        <authorList>
            <person name="Hashimoto T."/>
            <person name="Horikawa D.D."/>
            <person name="Saito Y."/>
            <person name="Kuwahara H."/>
            <person name="Kozuka-Hata H."/>
            <person name="Shin-I T."/>
            <person name="Minakuchi Y."/>
            <person name="Ohishi K."/>
            <person name="Motoyama A."/>
            <person name="Aizu T."/>
            <person name="Enomoto A."/>
            <person name="Kondo K."/>
            <person name="Tanaka S."/>
            <person name="Hara Y."/>
            <person name="Koshikawa S."/>
            <person name="Sagara H."/>
            <person name="Miura T."/>
            <person name="Yokobori S."/>
            <person name="Miyagawa K."/>
            <person name="Suzuki Y."/>
            <person name="Kubo T."/>
            <person name="Oyama M."/>
            <person name="Kohara Y."/>
            <person name="Fujiyama A."/>
            <person name="Arakawa K."/>
            <person name="Katayama T."/>
            <person name="Toyoda A."/>
            <person name="Kunieda T."/>
        </authorList>
    </citation>
    <scope>NUCLEOTIDE SEQUENCE [LARGE SCALE GENOMIC DNA]</scope>
    <source>
        <strain evidence="1 2">YOKOZUNA-1</strain>
    </source>
</reference>
<dbReference type="AlphaFoldDB" id="A0A1D1UV61"/>
<name>A0A1D1UV61_RAMVA</name>
<protein>
    <submittedName>
        <fullName evidence="1">Uncharacterized protein</fullName>
    </submittedName>
</protein>
<sequence length="58" mass="6804">MEDRVLTQPVVKCVRIQIEKNDSHFRCDVSKDFVYKDHNNTWCDGLSYGDKVNLANEE</sequence>
<accession>A0A1D1UV61</accession>
<proteinExistence type="predicted"/>
<keyword evidence="2" id="KW-1185">Reference proteome</keyword>
<evidence type="ECO:0000313" key="2">
    <source>
        <dbReference type="Proteomes" id="UP000186922"/>
    </source>
</evidence>
<comment type="caution">
    <text evidence="1">The sequence shown here is derived from an EMBL/GenBank/DDBJ whole genome shotgun (WGS) entry which is preliminary data.</text>
</comment>
<organism evidence="1 2">
    <name type="scientific">Ramazzottius varieornatus</name>
    <name type="common">Water bear</name>
    <name type="synonym">Tardigrade</name>
    <dbReference type="NCBI Taxonomy" id="947166"/>
    <lineage>
        <taxon>Eukaryota</taxon>
        <taxon>Metazoa</taxon>
        <taxon>Ecdysozoa</taxon>
        <taxon>Tardigrada</taxon>
        <taxon>Eutardigrada</taxon>
        <taxon>Parachela</taxon>
        <taxon>Hypsibioidea</taxon>
        <taxon>Ramazzottiidae</taxon>
        <taxon>Ramazzottius</taxon>
    </lineage>
</organism>